<dbReference type="AlphaFoldDB" id="A0A0C9VFZ0"/>
<evidence type="ECO:0000259" key="1">
    <source>
        <dbReference type="PROSITE" id="PS51502"/>
    </source>
</evidence>
<reference evidence="2 3" key="1">
    <citation type="submission" date="2014-04" db="EMBL/GenBank/DDBJ databases">
        <title>Evolutionary Origins and Diversification of the Mycorrhizal Mutualists.</title>
        <authorList>
            <consortium name="DOE Joint Genome Institute"/>
            <consortium name="Mycorrhizal Genomics Consortium"/>
            <person name="Kohler A."/>
            <person name="Kuo A."/>
            <person name="Nagy L.G."/>
            <person name="Floudas D."/>
            <person name="Copeland A."/>
            <person name="Barry K.W."/>
            <person name="Cichocki N."/>
            <person name="Veneault-Fourrey C."/>
            <person name="LaButti K."/>
            <person name="Lindquist E.A."/>
            <person name="Lipzen A."/>
            <person name="Lundell T."/>
            <person name="Morin E."/>
            <person name="Murat C."/>
            <person name="Riley R."/>
            <person name="Ohm R."/>
            <person name="Sun H."/>
            <person name="Tunlid A."/>
            <person name="Henrissat B."/>
            <person name="Grigoriev I.V."/>
            <person name="Hibbett D.S."/>
            <person name="Martin F."/>
        </authorList>
    </citation>
    <scope>NUCLEOTIDE SEQUENCE [LARGE SCALE GENOMIC DNA]</scope>
    <source>
        <strain evidence="2 3">MD-312</strain>
    </source>
</reference>
<dbReference type="SUPFAM" id="SSF54909">
    <property type="entry name" value="Dimeric alpha+beta barrel"/>
    <property type="match status" value="1"/>
</dbReference>
<proteinExistence type="predicted"/>
<dbReference type="Gene3D" id="3.30.70.100">
    <property type="match status" value="1"/>
</dbReference>
<gene>
    <name evidence="2" type="ORF">HYDPIDRAFT_28435</name>
</gene>
<protein>
    <recommendedName>
        <fullName evidence="1">Stress-response A/B barrel domain-containing protein</fullName>
    </recommendedName>
</protein>
<dbReference type="InterPro" id="IPR013097">
    <property type="entry name" value="Dabb"/>
</dbReference>
<evidence type="ECO:0000313" key="2">
    <source>
        <dbReference type="EMBL" id="KIJ64494.1"/>
    </source>
</evidence>
<dbReference type="OrthoDB" id="42919at2759"/>
<organism evidence="2 3">
    <name type="scientific">Hydnomerulius pinastri MD-312</name>
    <dbReference type="NCBI Taxonomy" id="994086"/>
    <lineage>
        <taxon>Eukaryota</taxon>
        <taxon>Fungi</taxon>
        <taxon>Dikarya</taxon>
        <taxon>Basidiomycota</taxon>
        <taxon>Agaricomycotina</taxon>
        <taxon>Agaricomycetes</taxon>
        <taxon>Agaricomycetidae</taxon>
        <taxon>Boletales</taxon>
        <taxon>Boletales incertae sedis</taxon>
        <taxon>Leucogyrophana</taxon>
    </lineage>
</organism>
<dbReference type="EMBL" id="KN839846">
    <property type="protein sequence ID" value="KIJ64494.1"/>
    <property type="molecule type" value="Genomic_DNA"/>
</dbReference>
<dbReference type="HOGENOM" id="CLU_080664_4_2_1"/>
<dbReference type="SMART" id="SM00886">
    <property type="entry name" value="Dabb"/>
    <property type="match status" value="1"/>
</dbReference>
<name>A0A0C9VFZ0_9AGAM</name>
<dbReference type="InterPro" id="IPR011008">
    <property type="entry name" value="Dimeric_a/b-barrel"/>
</dbReference>
<keyword evidence="3" id="KW-1185">Reference proteome</keyword>
<dbReference type="Pfam" id="PF07876">
    <property type="entry name" value="Dabb"/>
    <property type="match status" value="1"/>
</dbReference>
<evidence type="ECO:0000313" key="3">
    <source>
        <dbReference type="Proteomes" id="UP000053820"/>
    </source>
</evidence>
<dbReference type="PROSITE" id="PS51502">
    <property type="entry name" value="S_R_A_B_BARREL"/>
    <property type="match status" value="1"/>
</dbReference>
<accession>A0A0C9VFZ0</accession>
<sequence length="113" mass="12273">MASPTHALPPIIAMPIHHTVLLKLKQGVSLADIEKVKSSLFSLPSKIPAFTSAKAGKTIPHALDHGFDTGVIFEFKDEDALMNGYMPHKAHTDYAEETAQYIEGQSCIQPTST</sequence>
<dbReference type="Proteomes" id="UP000053820">
    <property type="component" value="Unassembled WGS sequence"/>
</dbReference>
<feature type="domain" description="Stress-response A/B barrel" evidence="1">
    <location>
        <begin position="16"/>
        <end position="110"/>
    </location>
</feature>